<gene>
    <name evidence="3" type="ORF">D9611_006110</name>
</gene>
<feature type="region of interest" description="Disordered" evidence="1">
    <location>
        <begin position="706"/>
        <end position="770"/>
    </location>
</feature>
<sequence>MPASSSPDTEPGARAGSRASASVSKPENNPVSPATDPPKVEATKPLPSSTVPTSSASPDGRSILRRSQEKFEEMKHSTPVKAPVAGDGKGGKDKALLKANLKEIPTYSKDFLLNLYKDAIPPGKITAFLEESPLYDGERWVTIPEVAKEEKDLYEPFLKVVQAILSGPGKPEDGMLSTRKAIDTHDTAFVHYTPPNPTTLDGYTITKPDLAILATGPSFEEPLPQEGQERVPGYMIGYSNVVAVFDFKRNKGDAKMKQVTQLAVYCREIFFSQPNRQFVRALIITETKFRLLHFDRSGAYVTRYLKIKEYPIVFVRLVLALSSHNERLVGLDTSIQWTVGADGRKNAGTIRVRNSKLPNGASTYNLIMDEPPLIYNSIRGPGTIRWNATDANGNRVYVKDLWRAFGRSPEYKLLQEASDEKVQGVLTDILAFEDKIAQTMDYRPKDVVSSDFFNRIFSRLVMNAAGPSLSAFTSQLEAITALRDAIIGHRNLLTAGILHREITMDNILITKDKDGRPTGKICDLAGAIPSYEKAEVSGEPREGERLYLSASVLRTSIEERELAAVVHDYLDDLEAFNYVLSVLLFRYKGVGTKNPPEDEGRQVMARWEVSSGFAASLAKIDYLKAGPKVWQVSPFWSETCIRLCCDVGKYFHKLAKQKKAIRSERGEGGAAIRKEKLSLLYDGIDEHYSTVIARFDVAVAQLTVAGGQDPHYIPPPSPPANTRKRRYEEEGPTTGTKRDIEDDEEEEEEEEEDEDKPMVKRQNTSRALSN</sequence>
<evidence type="ECO:0000313" key="3">
    <source>
        <dbReference type="EMBL" id="KAF5341019.1"/>
    </source>
</evidence>
<evidence type="ECO:0000313" key="4">
    <source>
        <dbReference type="Proteomes" id="UP000541558"/>
    </source>
</evidence>
<dbReference type="InterPro" id="IPR040976">
    <property type="entry name" value="Pkinase_fungal"/>
</dbReference>
<dbReference type="Proteomes" id="UP000541558">
    <property type="component" value="Unassembled WGS sequence"/>
</dbReference>
<dbReference type="SUPFAM" id="SSF56112">
    <property type="entry name" value="Protein kinase-like (PK-like)"/>
    <property type="match status" value="1"/>
</dbReference>
<dbReference type="Pfam" id="PF17667">
    <property type="entry name" value="Pkinase_fungal"/>
    <property type="match status" value="2"/>
</dbReference>
<feature type="domain" description="Fungal-type protein kinase" evidence="2">
    <location>
        <begin position="449"/>
        <end position="581"/>
    </location>
</feature>
<dbReference type="PANTHER" id="PTHR38248:SF2">
    <property type="entry name" value="FUNK1 11"/>
    <property type="match status" value="1"/>
</dbReference>
<feature type="compositionally biased region" description="Low complexity" evidence="1">
    <location>
        <begin position="12"/>
        <end position="24"/>
    </location>
</feature>
<dbReference type="AlphaFoldDB" id="A0A8H5CGU0"/>
<accession>A0A8H5CGU0</accession>
<evidence type="ECO:0000256" key="1">
    <source>
        <dbReference type="SAM" id="MobiDB-lite"/>
    </source>
</evidence>
<comment type="caution">
    <text evidence="3">The sequence shown here is derived from an EMBL/GenBank/DDBJ whole genome shotgun (WGS) entry which is preliminary data.</text>
</comment>
<feature type="domain" description="Fungal-type protein kinase" evidence="2">
    <location>
        <begin position="238"/>
        <end position="427"/>
    </location>
</feature>
<dbReference type="EMBL" id="JAACJK010000002">
    <property type="protein sequence ID" value="KAF5341019.1"/>
    <property type="molecule type" value="Genomic_DNA"/>
</dbReference>
<keyword evidence="4" id="KW-1185">Reference proteome</keyword>
<feature type="compositionally biased region" description="Acidic residues" evidence="1">
    <location>
        <begin position="741"/>
        <end position="755"/>
    </location>
</feature>
<feature type="compositionally biased region" description="Polar residues" evidence="1">
    <location>
        <begin position="761"/>
        <end position="770"/>
    </location>
</feature>
<proteinExistence type="predicted"/>
<dbReference type="PANTHER" id="PTHR38248">
    <property type="entry name" value="FUNK1 6"/>
    <property type="match status" value="1"/>
</dbReference>
<feature type="region of interest" description="Disordered" evidence="1">
    <location>
        <begin position="1"/>
        <end position="91"/>
    </location>
</feature>
<protein>
    <recommendedName>
        <fullName evidence="2">Fungal-type protein kinase domain-containing protein</fullName>
    </recommendedName>
</protein>
<evidence type="ECO:0000259" key="2">
    <source>
        <dbReference type="Pfam" id="PF17667"/>
    </source>
</evidence>
<dbReference type="OrthoDB" id="5584477at2759"/>
<dbReference type="InterPro" id="IPR011009">
    <property type="entry name" value="Kinase-like_dom_sf"/>
</dbReference>
<feature type="compositionally biased region" description="Low complexity" evidence="1">
    <location>
        <begin position="43"/>
        <end position="58"/>
    </location>
</feature>
<organism evidence="3 4">
    <name type="scientific">Ephemerocybe angulata</name>
    <dbReference type="NCBI Taxonomy" id="980116"/>
    <lineage>
        <taxon>Eukaryota</taxon>
        <taxon>Fungi</taxon>
        <taxon>Dikarya</taxon>
        <taxon>Basidiomycota</taxon>
        <taxon>Agaricomycotina</taxon>
        <taxon>Agaricomycetes</taxon>
        <taxon>Agaricomycetidae</taxon>
        <taxon>Agaricales</taxon>
        <taxon>Agaricineae</taxon>
        <taxon>Psathyrellaceae</taxon>
        <taxon>Ephemerocybe</taxon>
    </lineage>
</organism>
<feature type="compositionally biased region" description="Basic and acidic residues" evidence="1">
    <location>
        <begin position="66"/>
        <end position="76"/>
    </location>
</feature>
<dbReference type="Gene3D" id="1.10.510.10">
    <property type="entry name" value="Transferase(Phosphotransferase) domain 1"/>
    <property type="match status" value="1"/>
</dbReference>
<name>A0A8H5CGU0_9AGAR</name>
<reference evidence="3 4" key="1">
    <citation type="journal article" date="2020" name="ISME J.">
        <title>Uncovering the hidden diversity of litter-decomposition mechanisms in mushroom-forming fungi.</title>
        <authorList>
            <person name="Floudas D."/>
            <person name="Bentzer J."/>
            <person name="Ahren D."/>
            <person name="Johansson T."/>
            <person name="Persson P."/>
            <person name="Tunlid A."/>
        </authorList>
    </citation>
    <scope>NUCLEOTIDE SEQUENCE [LARGE SCALE GENOMIC DNA]</scope>
    <source>
        <strain evidence="3 4">CBS 175.51</strain>
    </source>
</reference>